<protein>
    <submittedName>
        <fullName evidence="3">FAD-binding oxidoreductase</fullName>
        <ecNumber evidence="3">1.-.-.-</ecNumber>
    </submittedName>
</protein>
<proteinExistence type="predicted"/>
<dbReference type="PANTHER" id="PTHR13847:SF289">
    <property type="entry name" value="GLYCINE OXIDASE"/>
    <property type="match status" value="1"/>
</dbReference>
<dbReference type="Pfam" id="PF01266">
    <property type="entry name" value="DAO"/>
    <property type="match status" value="1"/>
</dbReference>
<keyword evidence="4" id="KW-1185">Reference proteome</keyword>
<sequence>MSSSMPPADSALFSIGQSTADVLVVGGGIMGLWAAVKAVQTGLTVTIVDRHRIGSGASGGLLGALFPWMPNNWDKKKQFQFDALTALAEELAPLEAETGLSARYRQSGRIIPLPKPHLRTIAERHQQDALVNWNQPSGRFFWHVGDVPPIADYVAPDLATAGYVEDTLAARANPRALTGLLRTWLQAQRQASILEQCELIRIDAKAGSALLKNSDGKETTLLFAQAVLAAGVESFPILETLLPPLPKPLGQGVKGQAALLAADLDPALPVVFLDGVYIVPHTGGRVAVGSTSENSYDDPETTDTGLDRVVERARQLIPALRGAPVVERWAGIRPKAIGRDPMIGPVPGHSNIHAMTGGFKISFGVAHRLAERVIDSLCGRGLGDLPESFTMEGHLVEMEKDL</sequence>
<dbReference type="EMBL" id="JAUOZU010000001">
    <property type="protein sequence ID" value="MDO6962733.1"/>
    <property type="molecule type" value="Genomic_DNA"/>
</dbReference>
<evidence type="ECO:0000259" key="2">
    <source>
        <dbReference type="Pfam" id="PF01266"/>
    </source>
</evidence>
<keyword evidence="1 3" id="KW-0560">Oxidoreductase</keyword>
<dbReference type="PANTHER" id="PTHR13847">
    <property type="entry name" value="SARCOSINE DEHYDROGENASE-RELATED"/>
    <property type="match status" value="1"/>
</dbReference>
<dbReference type="SUPFAM" id="SSF54373">
    <property type="entry name" value="FAD-linked reductases, C-terminal domain"/>
    <property type="match status" value="1"/>
</dbReference>
<dbReference type="GO" id="GO:0016491">
    <property type="term" value="F:oxidoreductase activity"/>
    <property type="evidence" value="ECO:0007669"/>
    <property type="project" value="UniProtKB-KW"/>
</dbReference>
<dbReference type="Gene3D" id="3.50.50.60">
    <property type="entry name" value="FAD/NAD(P)-binding domain"/>
    <property type="match status" value="1"/>
</dbReference>
<dbReference type="InterPro" id="IPR006076">
    <property type="entry name" value="FAD-dep_OxRdtase"/>
</dbReference>
<reference evidence="3" key="2">
    <citation type="submission" date="2023-07" db="EMBL/GenBank/DDBJ databases">
        <authorList>
            <person name="Shen H."/>
        </authorList>
    </citation>
    <scope>NUCLEOTIDE SEQUENCE</scope>
    <source>
        <strain evidence="3">TNR-22</strain>
    </source>
</reference>
<dbReference type="Gene3D" id="3.30.9.10">
    <property type="entry name" value="D-Amino Acid Oxidase, subunit A, domain 2"/>
    <property type="match status" value="1"/>
</dbReference>
<dbReference type="EC" id="1.-.-.-" evidence="3"/>
<organism evidence="3 4">
    <name type="scientific">Rhizobium alvei</name>
    <dbReference type="NCBI Taxonomy" id="1132659"/>
    <lineage>
        <taxon>Bacteria</taxon>
        <taxon>Pseudomonadati</taxon>
        <taxon>Pseudomonadota</taxon>
        <taxon>Alphaproteobacteria</taxon>
        <taxon>Hyphomicrobiales</taxon>
        <taxon>Rhizobiaceae</taxon>
        <taxon>Rhizobium/Agrobacterium group</taxon>
        <taxon>Rhizobium</taxon>
    </lineage>
</organism>
<feature type="domain" description="FAD dependent oxidoreductase" evidence="2">
    <location>
        <begin position="21"/>
        <end position="372"/>
    </location>
</feature>
<reference evidence="3" key="1">
    <citation type="journal article" date="2015" name="Int. J. Syst. Evol. Microbiol.">
        <title>Rhizobium alvei sp. nov., isolated from a freshwater river.</title>
        <authorList>
            <person name="Sheu S.Y."/>
            <person name="Huang H.W."/>
            <person name="Young C.C."/>
            <person name="Chen W.M."/>
        </authorList>
    </citation>
    <scope>NUCLEOTIDE SEQUENCE</scope>
    <source>
        <strain evidence="3">TNR-22</strain>
    </source>
</reference>
<gene>
    <name evidence="3" type="ORF">Q4481_02120</name>
</gene>
<comment type="caution">
    <text evidence="3">The sequence shown here is derived from an EMBL/GenBank/DDBJ whole genome shotgun (WGS) entry which is preliminary data.</text>
</comment>
<dbReference type="Proteomes" id="UP001174932">
    <property type="component" value="Unassembled WGS sequence"/>
</dbReference>
<evidence type="ECO:0000313" key="4">
    <source>
        <dbReference type="Proteomes" id="UP001174932"/>
    </source>
</evidence>
<accession>A0ABT8YGE1</accession>
<evidence type="ECO:0000256" key="1">
    <source>
        <dbReference type="ARBA" id="ARBA00023002"/>
    </source>
</evidence>
<dbReference type="InterPro" id="IPR036188">
    <property type="entry name" value="FAD/NAD-bd_sf"/>
</dbReference>
<evidence type="ECO:0000313" key="3">
    <source>
        <dbReference type="EMBL" id="MDO6962733.1"/>
    </source>
</evidence>
<name>A0ABT8YGE1_9HYPH</name>
<dbReference type="SUPFAM" id="SSF51905">
    <property type="entry name" value="FAD/NAD(P)-binding domain"/>
    <property type="match status" value="1"/>
</dbReference>